<dbReference type="Pfam" id="PF00015">
    <property type="entry name" value="MCPsignal"/>
    <property type="match status" value="1"/>
</dbReference>
<evidence type="ECO:0000313" key="4">
    <source>
        <dbReference type="EMBL" id="AWN38345.1"/>
    </source>
</evidence>
<keyword evidence="5" id="KW-1185">Reference proteome</keyword>
<dbReference type="Gene3D" id="1.10.490.10">
    <property type="entry name" value="Globins"/>
    <property type="match status" value="1"/>
</dbReference>
<dbReference type="PANTHER" id="PTHR32089:SF112">
    <property type="entry name" value="LYSOZYME-LIKE PROTEIN-RELATED"/>
    <property type="match status" value="1"/>
</dbReference>
<dbReference type="InterPro" id="IPR012292">
    <property type="entry name" value="Globin/Proto"/>
</dbReference>
<organism evidence="4 5">
    <name type="scientific">Methylobacterium radiodurans</name>
    <dbReference type="NCBI Taxonomy" id="2202828"/>
    <lineage>
        <taxon>Bacteria</taxon>
        <taxon>Pseudomonadati</taxon>
        <taxon>Pseudomonadota</taxon>
        <taxon>Alphaproteobacteria</taxon>
        <taxon>Hyphomicrobiales</taxon>
        <taxon>Methylobacteriaceae</taxon>
        <taxon>Methylobacterium</taxon>
    </lineage>
</organism>
<gene>
    <name evidence="4" type="ORF">DK427_23525</name>
</gene>
<dbReference type="PROSITE" id="PS50111">
    <property type="entry name" value="CHEMOTAXIS_TRANSDUC_2"/>
    <property type="match status" value="1"/>
</dbReference>
<evidence type="ECO:0000256" key="2">
    <source>
        <dbReference type="PROSITE-ProRule" id="PRU00284"/>
    </source>
</evidence>
<dbReference type="InterPro" id="IPR009050">
    <property type="entry name" value="Globin-like_sf"/>
</dbReference>
<dbReference type="SUPFAM" id="SSF46458">
    <property type="entry name" value="Globin-like"/>
    <property type="match status" value="1"/>
</dbReference>
<feature type="domain" description="Methyl-accepting transducer" evidence="3">
    <location>
        <begin position="178"/>
        <end position="407"/>
    </location>
</feature>
<dbReference type="KEGG" id="meti:DK427_23525"/>
<dbReference type="Proteomes" id="UP000246058">
    <property type="component" value="Chromosome"/>
</dbReference>
<reference evidence="4 5" key="1">
    <citation type="submission" date="2018-05" db="EMBL/GenBank/DDBJ databases">
        <title>Complete Genome Sequence of Methylobacterium sp. 17Sr1-43.</title>
        <authorList>
            <person name="Srinivasan S."/>
        </authorList>
    </citation>
    <scope>NUCLEOTIDE SEQUENCE [LARGE SCALE GENOMIC DNA]</scope>
    <source>
        <strain evidence="4 5">17Sr1-43</strain>
    </source>
</reference>
<dbReference type="GO" id="GO:0019825">
    <property type="term" value="F:oxygen binding"/>
    <property type="evidence" value="ECO:0007669"/>
    <property type="project" value="InterPro"/>
</dbReference>
<dbReference type="InterPro" id="IPR004089">
    <property type="entry name" value="MCPsignal_dom"/>
</dbReference>
<dbReference type="PANTHER" id="PTHR32089">
    <property type="entry name" value="METHYL-ACCEPTING CHEMOTAXIS PROTEIN MCPB"/>
    <property type="match status" value="1"/>
</dbReference>
<dbReference type="GO" id="GO:0016020">
    <property type="term" value="C:membrane"/>
    <property type="evidence" value="ECO:0007669"/>
    <property type="project" value="InterPro"/>
</dbReference>
<protein>
    <recommendedName>
        <fullName evidence="3">Methyl-accepting transducer domain-containing protein</fullName>
    </recommendedName>
</protein>
<keyword evidence="1 2" id="KW-0807">Transducer</keyword>
<dbReference type="OrthoDB" id="7364533at2"/>
<dbReference type="SMART" id="SM00283">
    <property type="entry name" value="MA"/>
    <property type="match status" value="1"/>
</dbReference>
<dbReference type="RefSeq" id="WP_109953502.1">
    <property type="nucleotide sequence ID" value="NZ_CP029551.1"/>
</dbReference>
<dbReference type="GO" id="GO:0020037">
    <property type="term" value="F:heme binding"/>
    <property type="evidence" value="ECO:0007669"/>
    <property type="project" value="InterPro"/>
</dbReference>
<dbReference type="SUPFAM" id="SSF58104">
    <property type="entry name" value="Methyl-accepting chemotaxis protein (MCP) signaling domain"/>
    <property type="match status" value="1"/>
</dbReference>
<accession>A0A2U8VX35</accession>
<dbReference type="GO" id="GO:0007165">
    <property type="term" value="P:signal transduction"/>
    <property type="evidence" value="ECO:0007669"/>
    <property type="project" value="UniProtKB-KW"/>
</dbReference>
<dbReference type="AlphaFoldDB" id="A0A2U8VX35"/>
<dbReference type="EMBL" id="CP029551">
    <property type="protein sequence ID" value="AWN38345.1"/>
    <property type="molecule type" value="Genomic_DNA"/>
</dbReference>
<name>A0A2U8VX35_9HYPH</name>
<dbReference type="Gene3D" id="1.10.287.950">
    <property type="entry name" value="Methyl-accepting chemotaxis protein"/>
    <property type="match status" value="1"/>
</dbReference>
<evidence type="ECO:0000313" key="5">
    <source>
        <dbReference type="Proteomes" id="UP000246058"/>
    </source>
</evidence>
<evidence type="ECO:0000256" key="1">
    <source>
        <dbReference type="ARBA" id="ARBA00023224"/>
    </source>
</evidence>
<sequence length="441" mass="45427">MSEFAARLSLYGLTSDRLARAARLATPLGGVIDGAVEAYVEAAGRMPNVGPIFERHGAEIAGRLRAHFRMLLSGVIDAAYAGRSAELAGWEAELGLDARARAMAGNALLCACLPALARRSPLGSRSVAEQGALIAQLLAFDLASTITAHHEAAQASARHRYESLTRDLAAFGTGMDGVSATVQETASALSDFSANLKATAGTSEIATETVAHALEAASSSVGVAAQAADRIAASNREIGAISDRGSAAATETLGQIATASRSMDGLRTALSEISSVSTLIGGIARQTNLLALNATIEAARAGEAGRGFAIVAAEVKSLADETAAATTRIERLVGDVGSAAQATDGDLDAIRGTMGILRDTSQGLTAAVRQQTDDARQIAEAVRDASTVTRRAHHEAENIATSAARGVGMADDLTVWTEKLKTTADALRETVDAFAHNLRRA</sequence>
<proteinExistence type="predicted"/>
<evidence type="ECO:0000259" key="3">
    <source>
        <dbReference type="PROSITE" id="PS50111"/>
    </source>
</evidence>